<dbReference type="EMBL" id="FOJW01000012">
    <property type="protein sequence ID" value="SFB25952.1"/>
    <property type="molecule type" value="Genomic_DNA"/>
</dbReference>
<dbReference type="OrthoDB" id="5507947at2"/>
<evidence type="ECO:0000313" key="2">
    <source>
        <dbReference type="Proteomes" id="UP000198642"/>
    </source>
</evidence>
<keyword evidence="2" id="KW-1185">Reference proteome</keyword>
<dbReference type="AlphaFoldDB" id="A0A1I0ZKR3"/>
<evidence type="ECO:0000313" key="1">
    <source>
        <dbReference type="EMBL" id="SFB25952.1"/>
    </source>
</evidence>
<dbReference type="STRING" id="237679.SAMN04488072_1128"/>
<sequence>MLTNHAKLMQFFSAANEVSGRKKLQKMIYILQKCHVPFEEKYQFHFYGPYSEELSLRIEELCNLGFISEEKETKSNYIQYHYEITSDGEAFLDQFQMEMPDMTEQIALLKGQSSRFLELVSTVFYFEGLPVNEVVEKVHAVKPKQNYTKAEIDEAFRFIGEIRPVQ</sequence>
<proteinExistence type="predicted"/>
<accession>A0A1I0ZKR3</accession>
<protein>
    <recommendedName>
        <fullName evidence="3">YwgA family protein</fullName>
    </recommendedName>
</protein>
<dbReference type="RefSeq" id="WP_090239465.1">
    <property type="nucleotide sequence ID" value="NZ_FOJW01000012.1"/>
</dbReference>
<dbReference type="Proteomes" id="UP000198642">
    <property type="component" value="Unassembled WGS sequence"/>
</dbReference>
<organism evidence="1 2">
    <name type="scientific">Lentibacillus halodurans</name>
    <dbReference type="NCBI Taxonomy" id="237679"/>
    <lineage>
        <taxon>Bacteria</taxon>
        <taxon>Bacillati</taxon>
        <taxon>Bacillota</taxon>
        <taxon>Bacilli</taxon>
        <taxon>Bacillales</taxon>
        <taxon>Bacillaceae</taxon>
        <taxon>Lentibacillus</taxon>
    </lineage>
</organism>
<name>A0A1I0ZKR3_9BACI</name>
<evidence type="ECO:0008006" key="3">
    <source>
        <dbReference type="Google" id="ProtNLM"/>
    </source>
</evidence>
<reference evidence="1 2" key="1">
    <citation type="submission" date="2016-10" db="EMBL/GenBank/DDBJ databases">
        <authorList>
            <person name="de Groot N.N."/>
        </authorList>
    </citation>
    <scope>NUCLEOTIDE SEQUENCE [LARGE SCALE GENOMIC DNA]</scope>
    <source>
        <strain evidence="1 2">CGMCC 1.3702</strain>
    </source>
</reference>
<gene>
    <name evidence="1" type="ORF">SAMN04488072_1128</name>
</gene>